<evidence type="ECO:0000313" key="4">
    <source>
        <dbReference type="Proteomes" id="UP000288082"/>
    </source>
</evidence>
<evidence type="ECO:0000313" key="2">
    <source>
        <dbReference type="EMBL" id="RTI04500.1"/>
    </source>
</evidence>
<evidence type="ECO:0000313" key="3">
    <source>
        <dbReference type="Proteomes" id="UP000287173"/>
    </source>
</evidence>
<dbReference type="Proteomes" id="UP000287173">
    <property type="component" value="Unassembled WGS sequence"/>
</dbReference>
<sequence length="187" mass="21593">MSPQEVDLWYRALREWRTREVGVPRHRPPAPKGGPVAYWARCPMCRRVDRDRWDTLLVQAMLEAQDTRPLVREIARATGIREELVRWHLTHLDPDPPHPIIGEWAYRQSTEMVLLPTGWVPASRVMAAIRESPHAPLLLRVVRGQVRRRSLLSRGRYRDGAARRIGEAVAWLAAVFGYARVEVERGS</sequence>
<organism evidence="1 4">
    <name type="scientific">Thermus scotoductus</name>
    <dbReference type="NCBI Taxonomy" id="37636"/>
    <lineage>
        <taxon>Bacteria</taxon>
        <taxon>Thermotogati</taxon>
        <taxon>Deinococcota</taxon>
        <taxon>Deinococci</taxon>
        <taxon>Thermales</taxon>
        <taxon>Thermaceae</taxon>
        <taxon>Thermus</taxon>
    </lineage>
</organism>
<evidence type="ECO:0000313" key="1">
    <source>
        <dbReference type="EMBL" id="RTG99686.1"/>
    </source>
</evidence>
<dbReference type="EMBL" id="PELM01000458">
    <property type="protein sequence ID" value="RTG99686.1"/>
    <property type="molecule type" value="Genomic_DNA"/>
</dbReference>
<reference evidence="3 4" key="1">
    <citation type="journal article" date="2019" name="Extremophiles">
        <title>Biogeography of thermophiles and predominance of Thermus scotoductus in domestic water heaters.</title>
        <authorList>
            <person name="Wilpiszeski R.L."/>
            <person name="Zhang Z."/>
            <person name="House C.H."/>
        </authorList>
    </citation>
    <scope>NUCLEOTIDE SEQUENCE [LARGE SCALE GENOMIC DNA]</scope>
    <source>
        <strain evidence="2 3">17_S17</strain>
        <strain evidence="1 4">38_S38</strain>
    </source>
</reference>
<dbReference type="AlphaFoldDB" id="A0A430QX28"/>
<dbReference type="Proteomes" id="UP000288082">
    <property type="component" value="Unassembled WGS sequence"/>
</dbReference>
<protein>
    <submittedName>
        <fullName evidence="1">Uncharacterized protein</fullName>
    </submittedName>
</protein>
<dbReference type="EMBL" id="PEMG01000456">
    <property type="protein sequence ID" value="RTI04500.1"/>
    <property type="molecule type" value="Genomic_DNA"/>
</dbReference>
<dbReference type="RefSeq" id="WP_126187920.1">
    <property type="nucleotide sequence ID" value="NZ_PELM01000458.1"/>
</dbReference>
<proteinExistence type="predicted"/>
<name>A0A430QX28_THESC</name>
<comment type="caution">
    <text evidence="1">The sequence shown here is derived from an EMBL/GenBank/DDBJ whole genome shotgun (WGS) entry which is preliminary data.</text>
</comment>
<accession>A0A430QX28</accession>
<gene>
    <name evidence="2" type="ORF">CSW30_13230</name>
    <name evidence="1" type="ORF">CSW50_12165</name>
</gene>